<organism evidence="1 2">
    <name type="scientific">Lysobacter capsici AZ78</name>
    <dbReference type="NCBI Taxonomy" id="1444315"/>
    <lineage>
        <taxon>Bacteria</taxon>
        <taxon>Pseudomonadati</taxon>
        <taxon>Pseudomonadota</taxon>
        <taxon>Gammaproteobacteria</taxon>
        <taxon>Lysobacterales</taxon>
        <taxon>Lysobacteraceae</taxon>
        <taxon>Lysobacter</taxon>
    </lineage>
</organism>
<dbReference type="Proteomes" id="UP000023435">
    <property type="component" value="Unassembled WGS sequence"/>
</dbReference>
<proteinExistence type="predicted"/>
<dbReference type="EMBL" id="JAJA02000001">
    <property type="protein sequence ID" value="KWS07082.1"/>
    <property type="molecule type" value="Genomic_DNA"/>
</dbReference>
<dbReference type="AlphaFoldDB" id="A0A108UDD8"/>
<evidence type="ECO:0000313" key="2">
    <source>
        <dbReference type="Proteomes" id="UP000023435"/>
    </source>
</evidence>
<protein>
    <submittedName>
        <fullName evidence="1">Uncharacterized protein</fullName>
    </submittedName>
</protein>
<sequence length="52" mass="5677">MAHGYGGLRTGELARYFARLGRRGAAAEPARSWCGPIAHRFRTGSGFNNQRA</sequence>
<evidence type="ECO:0000313" key="1">
    <source>
        <dbReference type="EMBL" id="KWS07082.1"/>
    </source>
</evidence>
<accession>A0A108UDD8</accession>
<name>A0A108UDD8_9GAMM</name>
<reference evidence="1 2" key="1">
    <citation type="journal article" date="2014" name="Genome Announc.">
        <title>Draft Genome Sequence of Lysobacter capsici AZ78, a Bacterium Antagonistic to Plant-Pathogenic Oomycetes.</title>
        <authorList>
            <person name="Puopolo G."/>
            <person name="Sonego P."/>
            <person name="Engelen K."/>
            <person name="Pertot I."/>
        </authorList>
    </citation>
    <scope>NUCLEOTIDE SEQUENCE [LARGE SCALE GENOMIC DNA]</scope>
    <source>
        <strain evidence="1 2">AZ78</strain>
    </source>
</reference>
<comment type="caution">
    <text evidence="1">The sequence shown here is derived from an EMBL/GenBank/DDBJ whole genome shotgun (WGS) entry which is preliminary data.</text>
</comment>
<keyword evidence="2" id="KW-1185">Reference proteome</keyword>
<gene>
    <name evidence="1" type="ORF">AZ78_4642</name>
</gene>